<proteinExistence type="predicted"/>
<dbReference type="EMBL" id="DAARGR010000011">
    <property type="protein sequence ID" value="HAE2352542.1"/>
    <property type="molecule type" value="Genomic_DNA"/>
</dbReference>
<dbReference type="EMBL" id="DAARMU010000027">
    <property type="protein sequence ID" value="HAE3079317.1"/>
    <property type="molecule type" value="Genomic_DNA"/>
</dbReference>
<evidence type="ECO:0000313" key="30">
    <source>
        <dbReference type="EMBL" id="HAE9731012.1"/>
    </source>
</evidence>
<organism evidence="26">
    <name type="scientific">Salmonella enterica subsp. enterica serovar Heidelberg</name>
    <dbReference type="NCBI Taxonomy" id="611"/>
    <lineage>
        <taxon>Bacteria</taxon>
        <taxon>Pseudomonadati</taxon>
        <taxon>Pseudomonadota</taxon>
        <taxon>Gammaproteobacteria</taxon>
        <taxon>Enterobacterales</taxon>
        <taxon>Enterobacteriaceae</taxon>
        <taxon>Salmonella</taxon>
    </lineage>
</organism>
<evidence type="ECO:0000313" key="13">
    <source>
        <dbReference type="EMBL" id="HAB6770799.1"/>
    </source>
</evidence>
<evidence type="ECO:0000313" key="4">
    <source>
        <dbReference type="EMBL" id="EDF5947369.1"/>
    </source>
</evidence>
<dbReference type="EMBL" id="DAASCS010000010">
    <property type="protein sequence ID" value="HAE4949778.1"/>
    <property type="molecule type" value="Genomic_DNA"/>
</dbReference>
<dbReference type="EMBL" id="DAASEG010000005">
    <property type="protein sequence ID" value="HAE5153791.1"/>
    <property type="molecule type" value="Genomic_DNA"/>
</dbReference>
<dbReference type="EMBL" id="DAATRB010000002">
    <property type="protein sequence ID" value="HAE9750716.1"/>
    <property type="molecule type" value="Genomic_DNA"/>
</dbReference>
<evidence type="ECO:0000313" key="27">
    <source>
        <dbReference type="EMBL" id="HAE6354421.1"/>
    </source>
</evidence>
<dbReference type="EMBL" id="DAATSY010000020">
    <property type="protein sequence ID" value="HAE9977236.1"/>
    <property type="molecule type" value="Genomic_DNA"/>
</dbReference>
<dbReference type="RefSeq" id="WP_016231879.1">
    <property type="nucleotide sequence ID" value="NZ_CP117348.1"/>
</dbReference>
<dbReference type="EMBL" id="DAARMW010000003">
    <property type="protein sequence ID" value="HAE3091394.1"/>
    <property type="molecule type" value="Genomic_DNA"/>
</dbReference>
<evidence type="ECO:0000313" key="12">
    <source>
        <dbReference type="EMBL" id="HAA0969511.1"/>
    </source>
</evidence>
<dbReference type="EMBL" id="DAAAKW010000007">
    <property type="protein sequence ID" value="HAA0960033.1"/>
    <property type="molecule type" value="Genomic_DNA"/>
</dbReference>
<feature type="region of interest" description="Disordered" evidence="1">
    <location>
        <begin position="23"/>
        <end position="47"/>
    </location>
</feature>
<dbReference type="EMBL" id="DAASFR010000008">
    <property type="protein sequence ID" value="HAE5326716.1"/>
    <property type="molecule type" value="Genomic_DNA"/>
</dbReference>
<evidence type="ECO:0000313" key="29">
    <source>
        <dbReference type="EMBL" id="HAE9727416.1"/>
    </source>
</evidence>
<dbReference type="EMBL" id="DAARPM010000013">
    <property type="protein sequence ID" value="HAE3401507.1"/>
    <property type="molecule type" value="Genomic_DNA"/>
</dbReference>
<evidence type="ECO:0000313" key="25">
    <source>
        <dbReference type="EMBL" id="HAE5326716.1"/>
    </source>
</evidence>
<dbReference type="EMBL" id="DAAHNY010000004">
    <property type="protein sequence ID" value="HAB6770799.1"/>
    <property type="molecule type" value="Genomic_DNA"/>
</dbReference>
<dbReference type="EMBL" id="AAMHPK010000003">
    <property type="protein sequence ID" value="EDH4272853.1"/>
    <property type="molecule type" value="Genomic_DNA"/>
</dbReference>
<evidence type="ECO:0000313" key="33">
    <source>
        <dbReference type="EMBL" id="HAF1107966.1"/>
    </source>
</evidence>
<evidence type="ECO:0000313" key="31">
    <source>
        <dbReference type="EMBL" id="HAE9750716.1"/>
    </source>
</evidence>
<dbReference type="EMBL" id="AAMFZD010000006">
    <property type="protein sequence ID" value="EDG9828779.1"/>
    <property type="molecule type" value="Genomic_DNA"/>
</dbReference>
<evidence type="ECO:0000313" key="20">
    <source>
        <dbReference type="EMBL" id="HAE3401507.1"/>
    </source>
</evidence>
<dbReference type="Pfam" id="PF01464">
    <property type="entry name" value="SLT"/>
    <property type="match status" value="1"/>
</dbReference>
<dbReference type="InterPro" id="IPR008258">
    <property type="entry name" value="Transglycosylase_SLT_dom_1"/>
</dbReference>
<dbReference type="SUPFAM" id="SSF53955">
    <property type="entry name" value="Lysozyme-like"/>
    <property type="match status" value="1"/>
</dbReference>
<reference evidence="26" key="1">
    <citation type="journal article" date="2018" name="Genome Biol.">
        <title>SKESA: strategic k-mer extension for scrupulous assemblies.</title>
        <authorList>
            <person name="Souvorov A."/>
            <person name="Agarwala R."/>
            <person name="Lipman D.J."/>
        </authorList>
    </citation>
    <scope>NUCLEOTIDE SEQUENCE</scope>
    <source>
        <strain evidence="11">18-10699</strain>
        <strain evidence="8">18-5453</strain>
        <strain evidence="10">18-5930</strain>
        <strain evidence="9">18-5931</strain>
        <strain evidence="12">18-7592</strain>
        <strain evidence="19">S17-15031</strain>
        <strain evidence="26">S17-15095</strain>
        <strain evidence="27">S17-15176</strain>
        <strain evidence="32">S17-15189</strain>
        <strain evidence="7">S17-15200</strain>
        <strain evidence="16">S17-15271</strain>
        <strain evidence="22">S17-15277</strain>
        <strain evidence="18">S17-15354</strain>
        <strain evidence="21">S17-15369</strain>
        <strain evidence="14">S17-15377</strain>
        <strain evidence="28">S17-15423</strain>
        <strain evidence="23">S17-15490</strain>
        <strain evidence="33">S17-15499</strain>
        <strain evidence="24">S17-15503</strain>
        <strain evidence="30">S17-15527</strain>
        <strain evidence="25">S17-15535</strain>
        <strain evidence="29">S17-15554</strain>
        <strain evidence="17">S17-15567</strain>
        <strain evidence="15">S18-15001</strain>
        <strain evidence="31">S18-15009</strain>
        <strain evidence="13">S18-15033</strain>
        <strain evidence="20">S18-15054</strain>
    </source>
</reference>
<evidence type="ECO:0000313" key="26">
    <source>
        <dbReference type="EMBL" id="HAE5528859.1"/>
    </source>
</evidence>
<dbReference type="EMBL" id="DAAAKS010000003">
    <property type="protein sequence ID" value="HAA0917122.1"/>
    <property type="molecule type" value="Genomic_DNA"/>
</dbReference>
<evidence type="ECO:0000313" key="24">
    <source>
        <dbReference type="EMBL" id="HAE5169078.1"/>
    </source>
</evidence>
<evidence type="ECO:0000313" key="19">
    <source>
        <dbReference type="EMBL" id="HAE3188598.1"/>
    </source>
</evidence>
<evidence type="ECO:0000313" key="17">
    <source>
        <dbReference type="EMBL" id="HAE3091394.1"/>
    </source>
</evidence>
<evidence type="ECO:0000313" key="11">
    <source>
        <dbReference type="EMBL" id="HAA0960033.1"/>
    </source>
</evidence>
<evidence type="ECO:0000313" key="22">
    <source>
        <dbReference type="EMBL" id="HAE4949778.1"/>
    </source>
</evidence>
<evidence type="ECO:0000313" key="7">
    <source>
        <dbReference type="EMBL" id="HAA0878827.1"/>
    </source>
</evidence>
<evidence type="ECO:0000313" key="23">
    <source>
        <dbReference type="EMBL" id="HAE5153791.1"/>
    </source>
</evidence>
<dbReference type="EMBL" id="DAAAKT010000034">
    <property type="protein sequence ID" value="HAA0924418.1"/>
    <property type="molecule type" value="Genomic_DNA"/>
</dbReference>
<reference evidence="3" key="3">
    <citation type="submission" date="2018-07" db="EMBL/GenBank/DDBJ databases">
        <authorList>
            <consortium name="PulseNet: The National Subtyping Network for Foodborne Disease Surveillance"/>
            <person name="Tarr C.L."/>
            <person name="Trees E."/>
            <person name="Katz L.S."/>
            <person name="Carleton-Romer H.A."/>
            <person name="Stroika S."/>
            <person name="Kucerova Z."/>
            <person name="Roache K.F."/>
            <person name="Sabol A.L."/>
            <person name="Besser J."/>
            <person name="Gerner-Smidt P."/>
        </authorList>
    </citation>
    <scope>NUCLEOTIDE SEQUENCE</scope>
    <source>
        <strain evidence="3">PNUSAS007853</strain>
        <strain evidence="4">PNUSAS007856</strain>
        <strain evidence="6">PNUSAS013202</strain>
        <strain evidence="5">PNUSAS013571</strain>
    </source>
</reference>
<evidence type="ECO:0000313" key="32">
    <source>
        <dbReference type="EMBL" id="HAE9977236.1"/>
    </source>
</evidence>
<dbReference type="EMBL" id="DAASOI010000003">
    <property type="protein sequence ID" value="HAE6354421.1"/>
    <property type="molecule type" value="Genomic_DNA"/>
</dbReference>
<dbReference type="AlphaFoldDB" id="A0A5J2TUD4"/>
<dbReference type="GeneID" id="89518519"/>
<dbReference type="CDD" id="cd00254">
    <property type="entry name" value="LT-like"/>
    <property type="match status" value="1"/>
</dbReference>
<protein>
    <submittedName>
        <fullName evidence="26">Lytic transglycosylase domain-containing protein</fullName>
    </submittedName>
    <submittedName>
        <fullName evidence="3">Transglycosylase SLT domain-containing protein</fullName>
    </submittedName>
</protein>
<evidence type="ECO:0000313" key="28">
    <source>
        <dbReference type="EMBL" id="HAE9722329.1"/>
    </source>
</evidence>
<dbReference type="EMBL" id="DAATQZ010000002">
    <property type="protein sequence ID" value="HAE9731012.1"/>
    <property type="molecule type" value="Genomic_DNA"/>
</dbReference>
<evidence type="ECO:0000313" key="6">
    <source>
        <dbReference type="EMBL" id="EDH4272853.1"/>
    </source>
</evidence>
<evidence type="ECO:0000313" key="3">
    <source>
        <dbReference type="EMBL" id="EDF4380635.1"/>
    </source>
</evidence>
<dbReference type="Gene3D" id="1.10.530.10">
    <property type="match status" value="1"/>
</dbReference>
<feature type="compositionally biased region" description="Low complexity" evidence="1">
    <location>
        <begin position="32"/>
        <end position="43"/>
    </location>
</feature>
<dbReference type="EMBL" id="AAMBIE010000004">
    <property type="protein sequence ID" value="EDF5947369.1"/>
    <property type="molecule type" value="Genomic_DNA"/>
</dbReference>
<evidence type="ECO:0000313" key="10">
    <source>
        <dbReference type="EMBL" id="HAA0933703.1"/>
    </source>
</evidence>
<evidence type="ECO:0000313" key="9">
    <source>
        <dbReference type="EMBL" id="HAA0924418.1"/>
    </source>
</evidence>
<dbReference type="EMBL" id="DAAROE010000002">
    <property type="protein sequence ID" value="HAE3188598.1"/>
    <property type="molecule type" value="Genomic_DNA"/>
</dbReference>
<dbReference type="EMBL" id="DAASHJ010000002">
    <property type="protein sequence ID" value="HAE5528859.1"/>
    <property type="molecule type" value="Genomic_DNA"/>
</dbReference>
<gene>
    <name evidence="3" type="ORF">B0E74_06800</name>
    <name evidence="4" type="ORF">B0E77_08915</name>
    <name evidence="5" type="ORF">CA693_14635</name>
    <name evidence="6" type="ORF">CBH38_06555</name>
    <name evidence="14" type="ORF">G3277_001928</name>
    <name evidence="15" type="ORF">G3422_004083</name>
    <name evidence="16" type="ORF">G3535_003203</name>
    <name evidence="17" type="ORF">G3541_000990</name>
    <name evidence="19" type="ORF">G3928_000553</name>
    <name evidence="18" type="ORF">G3930_002802</name>
    <name evidence="21" type="ORF">G3931_002407</name>
    <name evidence="20" type="ORF">G3933_002252</name>
    <name evidence="32" type="ORF">G4195_001685</name>
    <name evidence="22" type="ORF">G4G02_001493</name>
    <name evidence="23" type="ORF">G4H29_000685</name>
    <name evidence="24" type="ORF">G4H31_002239</name>
    <name evidence="25" type="ORF">G4H47_002069</name>
    <name evidence="27" type="ORF">G4J62_001302</name>
    <name evidence="26" type="ORF">G4J64_000769</name>
    <name evidence="31" type="ORF">G4V80_000647</name>
    <name evidence="29" type="ORF">G4V81_002016</name>
    <name evidence="28" type="ORF">G4V82_001834</name>
    <name evidence="30" type="ORF">G4W95_000533</name>
    <name evidence="33" type="ORF">G9F44_003009</name>
    <name evidence="11" type="ORF">GDL37_05055</name>
    <name evidence="8" type="ORF">GDL42_04925</name>
    <name evidence="9" type="ORF">GDL69_17535</name>
    <name evidence="10" type="ORF">GDL87_15025</name>
    <name evidence="12" type="ORF">GDM05_04835</name>
    <name evidence="7" type="ORF">GDM08_11695</name>
    <name evidence="13" type="ORF">GYJ09_001088</name>
</gene>
<feature type="domain" description="Transglycosylase SLT" evidence="2">
    <location>
        <begin position="15"/>
        <end position="117"/>
    </location>
</feature>
<sequence>MMAQLTEKQKAYSRHLDEKYGFPSGTMETLVGNESSGNGSAESPKGARGFAQLMPSVMSDAGYRGTDPRSLPFEKQMDIAANHLNKGMKRFGDIGMALAGYNSGYARINAVRNGKSTLPDETANYVSKFADAGIIPDDSEILQFAQTSQHRNLQQPDYSELDKEISQVGDISAWEAKRQQFKNIEAGLPTASSWEQKRAQFLADENAGEPQQQVAKSNLNPEMEYLSPGLKAAPEQMARGIANIPFDVMDAGVGVVNAAQSAGAWAAQKLGVGDGTYTPISPVFRPVDQPTDPYAQAGEQLAPYLITGLGAGKAATAASSVANAPRAERAATKVASMLAENLPGTLVNAQKNGQISPEDLAKETGIGLAGSLGARALIKSGQTASDVMRDVLRSNTNQSGHVLGAANTLETANDVSKAARSAVGREHIASQASNVRDDVAKAAKITGININTLTPGMRSGSRGIAQAEGVLASTPGNVQDAHLTAFNEISSKLNKQLSDFGAESGSASEKSAAIKERIIASLSDMKTAENMAWAELRSTMPRERMKMSNGMAVVQAEKAANVPLSPEMKQFQAANNQGGGITFDGMKAWRAKFADAEQANTRAGKANAARIAGEMRRAITDDMRIMAEKGNFLTEWQKANDLSKSYIIAKQNAESVFGRDLASDAMVRKGADTLKASANTGTGAFHRLISALPEAERQPAIASILQHAVAQGEKGGIGEESGIQYFAKLMTQQNVNAISRHAPDLGRMMKEFGVLAKASTRPQRYVERTGRTTEALKTLDSGLPKIVGVIMNGVQQSGAIAGGFGGGVIGSISGLVAGGALRNAVAKIGATRSGRYAIEKAVQEATKAVRAGASPAAIAAAEKRFSANKIAMKAIRDAVGAEEFVKLTRAGIVATLSGMKDVSEWE</sequence>
<accession>A0A5J2TUD4</accession>
<evidence type="ECO:0000313" key="14">
    <source>
        <dbReference type="EMBL" id="HAE2352542.1"/>
    </source>
</evidence>
<evidence type="ECO:0000313" key="5">
    <source>
        <dbReference type="EMBL" id="EDG9828779.1"/>
    </source>
</evidence>
<dbReference type="EMBL" id="AAMATZ010000003">
    <property type="protein sequence ID" value="EDF4380635.1"/>
    <property type="molecule type" value="Genomic_DNA"/>
</dbReference>
<dbReference type="InterPro" id="IPR023346">
    <property type="entry name" value="Lysozyme-like_dom_sf"/>
</dbReference>
<dbReference type="EMBL" id="DAAAKJ010000012">
    <property type="protein sequence ID" value="HAA0878827.1"/>
    <property type="molecule type" value="Genomic_DNA"/>
</dbReference>
<comment type="caution">
    <text evidence="26">The sequence shown here is derived from an EMBL/GenBank/DDBJ whole genome shotgun (WGS) entry which is preliminary data.</text>
</comment>
<evidence type="ECO:0000256" key="1">
    <source>
        <dbReference type="SAM" id="MobiDB-lite"/>
    </source>
</evidence>
<dbReference type="EMBL" id="DAAAKX010000028">
    <property type="protein sequence ID" value="HAA0933703.1"/>
    <property type="molecule type" value="Genomic_DNA"/>
</dbReference>
<evidence type="ECO:0000313" key="16">
    <source>
        <dbReference type="EMBL" id="HAE3079317.1"/>
    </source>
</evidence>
<dbReference type="EMBL" id="DAASEJ010000007">
    <property type="protein sequence ID" value="HAE5169078.1"/>
    <property type="molecule type" value="Genomic_DNA"/>
</dbReference>
<evidence type="ECO:0000313" key="15">
    <source>
        <dbReference type="EMBL" id="HAE3043109.1"/>
    </source>
</evidence>
<dbReference type="EMBL" id="DAAROD010000030">
    <property type="protein sequence ID" value="HAE3167475.1"/>
    <property type="molecule type" value="Genomic_DNA"/>
</dbReference>
<evidence type="ECO:0000313" key="8">
    <source>
        <dbReference type="EMBL" id="HAA0917122.1"/>
    </source>
</evidence>
<evidence type="ECO:0000313" key="21">
    <source>
        <dbReference type="EMBL" id="HAE3415634.1"/>
    </source>
</evidence>
<evidence type="ECO:0000259" key="2">
    <source>
        <dbReference type="Pfam" id="PF01464"/>
    </source>
</evidence>
<dbReference type="EMBL" id="DAAALC010000003">
    <property type="protein sequence ID" value="HAA0969511.1"/>
    <property type="molecule type" value="Genomic_DNA"/>
</dbReference>
<dbReference type="EMBL" id="DAARPP010000013">
    <property type="protein sequence ID" value="HAE3415634.1"/>
    <property type="molecule type" value="Genomic_DNA"/>
</dbReference>
<dbReference type="EMBL" id="DAATQW010000011">
    <property type="protein sequence ID" value="HAE9722329.1"/>
    <property type="molecule type" value="Genomic_DNA"/>
</dbReference>
<dbReference type="EMBL" id="DAATQX010000004">
    <property type="protein sequence ID" value="HAE9727416.1"/>
    <property type="molecule type" value="Genomic_DNA"/>
</dbReference>
<evidence type="ECO:0000313" key="18">
    <source>
        <dbReference type="EMBL" id="HAE3167475.1"/>
    </source>
</evidence>
<reference evidence="26" key="2">
    <citation type="submission" date="2018-07" db="EMBL/GenBank/DDBJ databases">
        <authorList>
            <consortium name="NCBI Pathogen Detection Project"/>
        </authorList>
    </citation>
    <scope>NUCLEOTIDE SEQUENCE</scope>
    <source>
        <strain evidence="11">18-10699</strain>
        <strain evidence="8">18-5453</strain>
        <strain evidence="10">18-5930</strain>
        <strain evidence="9">18-5931</strain>
        <strain evidence="12">18-7592</strain>
        <strain evidence="19">S17-15031</strain>
        <strain evidence="26">S17-15095</strain>
        <strain evidence="27">S17-15176</strain>
        <strain evidence="32">S17-15189</strain>
        <strain evidence="7">S17-15200</strain>
        <strain evidence="16">S17-15271</strain>
        <strain evidence="22">S17-15277</strain>
        <strain evidence="18">S17-15354</strain>
        <strain evidence="21">S17-15369</strain>
        <strain evidence="14">S17-15377</strain>
        <strain evidence="28">S17-15423</strain>
        <strain evidence="23">S17-15490</strain>
        <strain evidence="33">S17-15499</strain>
        <strain evidence="24">S17-15503</strain>
        <strain evidence="30">S17-15527</strain>
        <strain evidence="25">S17-15535</strain>
        <strain evidence="29">S17-15554</strain>
        <strain evidence="17">S17-15567</strain>
        <strain evidence="15">S18-15001</strain>
        <strain evidence="31">S18-15009</strain>
        <strain evidence="13">S18-15033</strain>
        <strain evidence="20">S18-15054</strain>
    </source>
</reference>
<dbReference type="EMBL" id="DAARMM010000051">
    <property type="protein sequence ID" value="HAE3043109.1"/>
    <property type="molecule type" value="Genomic_DNA"/>
</dbReference>
<name>A0A5J2TUD4_SALET</name>
<dbReference type="EMBL" id="DAAUCJ010000026">
    <property type="protein sequence ID" value="HAF1107966.1"/>
    <property type="molecule type" value="Genomic_DNA"/>
</dbReference>